<feature type="transmembrane region" description="Helical" evidence="9">
    <location>
        <begin position="223"/>
        <end position="241"/>
    </location>
</feature>
<dbReference type="Pfam" id="PF01569">
    <property type="entry name" value="PAP2"/>
    <property type="match status" value="1"/>
</dbReference>
<feature type="transmembrane region" description="Helical" evidence="9">
    <location>
        <begin position="253"/>
        <end position="272"/>
    </location>
</feature>
<gene>
    <name evidence="11" type="ORF">HMPREF1541_04988</name>
</gene>
<dbReference type="EMBL" id="KB822720">
    <property type="protein sequence ID" value="ETN40709.1"/>
    <property type="molecule type" value="Genomic_DNA"/>
</dbReference>
<evidence type="ECO:0000259" key="10">
    <source>
        <dbReference type="SMART" id="SM00014"/>
    </source>
</evidence>
<dbReference type="InterPro" id="IPR036938">
    <property type="entry name" value="PAP2/HPO_sf"/>
</dbReference>
<dbReference type="SUPFAM" id="SSF48317">
    <property type="entry name" value="Acid phosphatase/Vanadium-dependent haloperoxidase"/>
    <property type="match status" value="1"/>
</dbReference>
<comment type="subcellular location">
    <subcellularLocation>
        <location evidence="1">Endoplasmic reticulum membrane</location>
        <topology evidence="1">Multi-pass membrane protein</topology>
    </subcellularLocation>
</comment>
<evidence type="ECO:0000256" key="1">
    <source>
        <dbReference type="ARBA" id="ARBA00004477"/>
    </source>
</evidence>
<keyword evidence="5 9" id="KW-1133">Transmembrane helix</keyword>
<name>W2RYF2_CYPE1</name>
<reference evidence="11 12" key="1">
    <citation type="submission" date="2013-03" db="EMBL/GenBank/DDBJ databases">
        <title>The Genome Sequence of Phialophora europaea CBS 101466.</title>
        <authorList>
            <consortium name="The Broad Institute Genomics Platform"/>
            <person name="Cuomo C."/>
            <person name="de Hoog S."/>
            <person name="Gorbushina A."/>
            <person name="Walker B."/>
            <person name="Young S.K."/>
            <person name="Zeng Q."/>
            <person name="Gargeya S."/>
            <person name="Fitzgerald M."/>
            <person name="Haas B."/>
            <person name="Abouelleil A."/>
            <person name="Allen A.W."/>
            <person name="Alvarado L."/>
            <person name="Arachchi H.M."/>
            <person name="Berlin A.M."/>
            <person name="Chapman S.B."/>
            <person name="Gainer-Dewar J."/>
            <person name="Goldberg J."/>
            <person name="Griggs A."/>
            <person name="Gujja S."/>
            <person name="Hansen M."/>
            <person name="Howarth C."/>
            <person name="Imamovic A."/>
            <person name="Ireland A."/>
            <person name="Larimer J."/>
            <person name="McCowan C."/>
            <person name="Murphy C."/>
            <person name="Pearson M."/>
            <person name="Poon T.W."/>
            <person name="Priest M."/>
            <person name="Roberts A."/>
            <person name="Saif S."/>
            <person name="Shea T."/>
            <person name="Sisk P."/>
            <person name="Sykes S."/>
            <person name="Wortman J."/>
            <person name="Nusbaum C."/>
            <person name="Birren B."/>
        </authorList>
    </citation>
    <scope>NUCLEOTIDE SEQUENCE [LARGE SCALE GENOMIC DNA]</scope>
    <source>
        <strain evidence="11 12">CBS 101466</strain>
    </source>
</reference>
<dbReference type="HOGENOM" id="CLU_019266_0_1_1"/>
<feature type="transmembrane region" description="Helical" evidence="9">
    <location>
        <begin position="59"/>
        <end position="81"/>
    </location>
</feature>
<evidence type="ECO:0000313" key="12">
    <source>
        <dbReference type="Proteomes" id="UP000030752"/>
    </source>
</evidence>
<keyword evidence="2 9" id="KW-0812">Transmembrane</keyword>
<keyword evidence="12" id="KW-1185">Reference proteome</keyword>
<evidence type="ECO:0000256" key="4">
    <source>
        <dbReference type="ARBA" id="ARBA00022824"/>
    </source>
</evidence>
<comment type="similarity">
    <text evidence="7">Belongs to the type 2 lipid phosphate phosphatase family.</text>
</comment>
<sequence>MVQKKDNPDAGLRSLNHYKTRLPRWRHALRERLLPIVRFETPYVAWLQNSLRSPFLDSYFAMTANLGTHTFFMVMLPIIFWCGYNNVGRGMVYILAAGVYWSGFAKDLMCLPRPLSPPLQRITMSGSVALEYGFPSTHSANAVSVAIYCIHLLRTGETAGTTLNSTLQGLAYFYFFSIAIGRLYCGMHGFFDVTWGTVLGSIIAFLQCKYGDAFDLYLYEGDIQRLIIAVLVVCVLVRIHPEPVDDCPCYDDSVSFAGVVVGIFFGSWHYAHSGWALNDPTPATVRFDLEKMGWGITILRITLGVVIIFVWRAGAKPTLLRILPPIFRSIEHYGLTLPRRYFTPASQYKTVPAQRNDDNVIPSARDIPGLLRRRRAVSIGPQSEADAYEALAYRAKQRRDSMHLSPVEASPPASPKAGYFTDSPLDNGESVRGNRKRASSLELFKAQMGMGAESLSPVAVDSPGRSRAGAGSPDEDADDEVLQTSTLFANVQKPRVRYDVEVVTKLIVYCGIGWLAVEWNPVIFEKVGLGLN</sequence>
<dbReference type="GeneID" id="19972327"/>
<feature type="domain" description="Phosphatidic acid phosphatase type 2/haloperoxidase" evidence="10">
    <location>
        <begin position="89"/>
        <end position="208"/>
    </location>
</feature>
<protein>
    <recommendedName>
        <fullName evidence="10">Phosphatidic acid phosphatase type 2/haloperoxidase domain-containing protein</fullName>
    </recommendedName>
</protein>
<dbReference type="OrthoDB" id="301434at2759"/>
<dbReference type="STRING" id="1220924.W2RYF2"/>
<dbReference type="FunCoup" id="W2RYF2">
    <property type="interactions" value="363"/>
</dbReference>
<keyword evidence="4" id="KW-0256">Endoplasmic reticulum</keyword>
<dbReference type="PANTHER" id="PTHR14969:SF28">
    <property type="entry name" value="DIHYDROSPHINGOSINE 1-PHOSPHATE PHOSPHATASE LCB3-RELATED"/>
    <property type="match status" value="1"/>
</dbReference>
<evidence type="ECO:0000256" key="3">
    <source>
        <dbReference type="ARBA" id="ARBA00022801"/>
    </source>
</evidence>
<accession>W2RYF2</accession>
<dbReference type="eggNOG" id="KOG2822">
    <property type="taxonomic scope" value="Eukaryota"/>
</dbReference>
<dbReference type="SMART" id="SM00014">
    <property type="entry name" value="acidPPc"/>
    <property type="match status" value="1"/>
</dbReference>
<evidence type="ECO:0000256" key="8">
    <source>
        <dbReference type="SAM" id="MobiDB-lite"/>
    </source>
</evidence>
<evidence type="ECO:0000256" key="5">
    <source>
        <dbReference type="ARBA" id="ARBA00022989"/>
    </source>
</evidence>
<evidence type="ECO:0000256" key="9">
    <source>
        <dbReference type="SAM" id="Phobius"/>
    </source>
</evidence>
<evidence type="ECO:0000256" key="6">
    <source>
        <dbReference type="ARBA" id="ARBA00023136"/>
    </source>
</evidence>
<proteinExistence type="inferred from homology"/>
<dbReference type="PANTHER" id="PTHR14969">
    <property type="entry name" value="SPHINGOSINE-1-PHOSPHATE PHOSPHOHYDROLASE"/>
    <property type="match status" value="1"/>
</dbReference>
<keyword evidence="3" id="KW-0378">Hydrolase</keyword>
<evidence type="ECO:0000256" key="7">
    <source>
        <dbReference type="ARBA" id="ARBA00038324"/>
    </source>
</evidence>
<dbReference type="GO" id="GO:0042392">
    <property type="term" value="F:sphingosine-1-phosphate phosphatase activity"/>
    <property type="evidence" value="ECO:0007669"/>
    <property type="project" value="TreeGrafter"/>
</dbReference>
<feature type="transmembrane region" description="Helical" evidence="9">
    <location>
        <begin position="292"/>
        <end position="311"/>
    </location>
</feature>
<dbReference type="InParanoid" id="W2RYF2"/>
<feature type="region of interest" description="Disordered" evidence="8">
    <location>
        <begin position="455"/>
        <end position="479"/>
    </location>
</feature>
<dbReference type="InterPro" id="IPR000326">
    <property type="entry name" value="PAP2/HPO"/>
</dbReference>
<feature type="region of interest" description="Disordered" evidence="8">
    <location>
        <begin position="399"/>
        <end position="433"/>
    </location>
</feature>
<evidence type="ECO:0000256" key="2">
    <source>
        <dbReference type="ARBA" id="ARBA00022692"/>
    </source>
</evidence>
<dbReference type="AlphaFoldDB" id="W2RYF2"/>
<dbReference type="GO" id="GO:0005789">
    <property type="term" value="C:endoplasmic reticulum membrane"/>
    <property type="evidence" value="ECO:0007669"/>
    <property type="project" value="UniProtKB-SubCell"/>
</dbReference>
<feature type="transmembrane region" description="Helical" evidence="9">
    <location>
        <begin position="171"/>
        <end position="191"/>
    </location>
</feature>
<organism evidence="11 12">
    <name type="scientific">Cyphellophora europaea (strain CBS 101466)</name>
    <name type="common">Phialophora europaea</name>
    <dbReference type="NCBI Taxonomy" id="1220924"/>
    <lineage>
        <taxon>Eukaryota</taxon>
        <taxon>Fungi</taxon>
        <taxon>Dikarya</taxon>
        <taxon>Ascomycota</taxon>
        <taxon>Pezizomycotina</taxon>
        <taxon>Eurotiomycetes</taxon>
        <taxon>Chaetothyriomycetidae</taxon>
        <taxon>Chaetothyriales</taxon>
        <taxon>Cyphellophoraceae</taxon>
        <taxon>Cyphellophora</taxon>
    </lineage>
</organism>
<dbReference type="Gene3D" id="1.20.144.10">
    <property type="entry name" value="Phosphatidic acid phosphatase type 2/haloperoxidase"/>
    <property type="match status" value="1"/>
</dbReference>
<dbReference type="CDD" id="cd03388">
    <property type="entry name" value="PAP2_SPPase1"/>
    <property type="match status" value="1"/>
</dbReference>
<keyword evidence="6 9" id="KW-0472">Membrane</keyword>
<dbReference type="Proteomes" id="UP000030752">
    <property type="component" value="Unassembled WGS sequence"/>
</dbReference>
<dbReference type="VEuPathDB" id="FungiDB:HMPREF1541_04988"/>
<evidence type="ECO:0000313" key="11">
    <source>
        <dbReference type="EMBL" id="ETN40709.1"/>
    </source>
</evidence>
<dbReference type="RefSeq" id="XP_008717552.1">
    <property type="nucleotide sequence ID" value="XM_008719330.1"/>
</dbReference>